<evidence type="ECO:0000256" key="2">
    <source>
        <dbReference type="ARBA" id="ARBA00022801"/>
    </source>
</evidence>
<reference evidence="7 8" key="1">
    <citation type="journal article" date="2015" name="Genome Announc.">
        <title>Expanding the biotechnology potential of lactobacilli through comparative genomics of 213 strains and associated genera.</title>
        <authorList>
            <person name="Sun Z."/>
            <person name="Harris H.M."/>
            <person name="McCann A."/>
            <person name="Guo C."/>
            <person name="Argimon S."/>
            <person name="Zhang W."/>
            <person name="Yang X."/>
            <person name="Jeffery I.B."/>
            <person name="Cooney J.C."/>
            <person name="Kagawa T.F."/>
            <person name="Liu W."/>
            <person name="Song Y."/>
            <person name="Salvetti E."/>
            <person name="Wrobel A."/>
            <person name="Rasinkangas P."/>
            <person name="Parkhill J."/>
            <person name="Rea M.C."/>
            <person name="O'Sullivan O."/>
            <person name="Ritari J."/>
            <person name="Douillard F.P."/>
            <person name="Paul Ross R."/>
            <person name="Yang R."/>
            <person name="Briner A.E."/>
            <person name="Felis G.E."/>
            <person name="de Vos W.M."/>
            <person name="Barrangou R."/>
            <person name="Klaenhammer T.R."/>
            <person name="Caufield P.W."/>
            <person name="Cui Y."/>
            <person name="Zhang H."/>
            <person name="O'Toole P.W."/>
        </authorList>
    </citation>
    <scope>NUCLEOTIDE SEQUENCE [LARGE SCALE GENOMIC DNA]</scope>
    <source>
        <strain evidence="7 8">DSM 23908</strain>
    </source>
</reference>
<organism evidence="7 8">
    <name type="scientific">Lactobacillus gigeriorum DSM 23908 = CRBIP 24.85</name>
    <dbReference type="NCBI Taxonomy" id="1423751"/>
    <lineage>
        <taxon>Bacteria</taxon>
        <taxon>Bacillati</taxon>
        <taxon>Bacillota</taxon>
        <taxon>Bacilli</taxon>
        <taxon>Lactobacillales</taxon>
        <taxon>Lactobacillaceae</taxon>
        <taxon>Lactobacillus</taxon>
    </lineage>
</organism>
<dbReference type="Gene3D" id="3.40.50.300">
    <property type="entry name" value="P-loop containing nucleotide triphosphate hydrolases"/>
    <property type="match status" value="2"/>
</dbReference>
<dbReference type="GO" id="GO:0004386">
    <property type="term" value="F:helicase activity"/>
    <property type="evidence" value="ECO:0007669"/>
    <property type="project" value="UniProtKB-KW"/>
</dbReference>
<dbReference type="Pfam" id="PF00580">
    <property type="entry name" value="UvrD-helicase"/>
    <property type="match status" value="1"/>
</dbReference>
<keyword evidence="3 5" id="KW-0347">Helicase</keyword>
<keyword evidence="1 5" id="KW-0547">Nucleotide-binding</keyword>
<dbReference type="InterPro" id="IPR000212">
    <property type="entry name" value="DNA_helicase_UvrD/REP"/>
</dbReference>
<dbReference type="EMBL" id="AYZO01000013">
    <property type="protein sequence ID" value="KRN12257.1"/>
    <property type="molecule type" value="Genomic_DNA"/>
</dbReference>
<accession>A0ABR5PVC8</accession>
<keyword evidence="8" id="KW-1185">Reference proteome</keyword>
<dbReference type="PROSITE" id="PS51198">
    <property type="entry name" value="UVRD_HELICASE_ATP_BIND"/>
    <property type="match status" value="1"/>
</dbReference>
<evidence type="ECO:0000256" key="3">
    <source>
        <dbReference type="ARBA" id="ARBA00022806"/>
    </source>
</evidence>
<sequence length="774" mass="90456">MQVFLEMGDLMAKKNDDRQYEQAHLDQVMDLINKKETELTKSIKQVQKEARDLNSHFFDDVRLDYDGYSTSMETALSIHQQQQLLSEREYDWQHSAQQLDTIKRLKKSPYFARVDFKEDHNAEAETIYIGLGSFADKNDHFLVYDWRAPISSIYYDGKLGKVSYQSPEGEITVDMTKKRQFMIKDGKIVNMFDTNESIGDQMLLEVLSEKSSTQMKSIVTTIQKEQNRIIRDTKSELLFVQGAAGSGKTSAILQRIAFLLYRYRGNLTSSDVIMFSPNQLFNDYVKNVLPEMGEQNMVQMTYQQFIARRLPAMKVENLFELFENEKQNKQIAAFKNSLAFFKALTRYGKHLNEKGVAFKDIYFRDKEKPYFDKAKIKEIYYSFNQNYNLANRIEATREELVKELNHKIAPEIKKSWVMRTIEGLSKEELTALYDRPDQEFNSEKEEERFLGRKIVIKALKPVFSKISHNSFINLPMQYLRFLKAVPKLVDLSKWHISEAEWEEELLQVKNDLVQRQIRIQDASAYLYLYDQISGRRTNYEMRYAFIDEIQDYTPFQLAYLKYNFPRAKFTMLGDLNQAIFTKDESRDLLRQISVLFDPEKTSVVQLTKSYRSTKQITNFTKQILRQGEKITAFDRQGPKPTLWQASNNDQAVTALKNVLQRNEQKHLTTAVITKDLESAVKLQAALGNDYTKLIKLPNQRLVKGNLVIPSYLAKGLEFDAVVMWDASEKKYHELDETQLVYTITSRAMYQLDLIYTGEKSLLLPADDSYELKQI</sequence>
<gene>
    <name evidence="7" type="ORF">FC38_GL000355</name>
</gene>
<dbReference type="InterPro" id="IPR014016">
    <property type="entry name" value="UvrD-like_ATP-bd"/>
</dbReference>
<dbReference type="InterPro" id="IPR027417">
    <property type="entry name" value="P-loop_NTPase"/>
</dbReference>
<proteinExistence type="predicted"/>
<dbReference type="SUPFAM" id="SSF52540">
    <property type="entry name" value="P-loop containing nucleoside triphosphate hydrolases"/>
    <property type="match status" value="1"/>
</dbReference>
<comment type="caution">
    <text evidence="7">The sequence shown here is derived from an EMBL/GenBank/DDBJ whole genome shotgun (WGS) entry which is preliminary data.</text>
</comment>
<name>A0ABR5PVC8_9LACO</name>
<dbReference type="NCBIfam" id="NF041464">
    <property type="entry name" value="HelD_BACSU"/>
    <property type="match status" value="1"/>
</dbReference>
<evidence type="ECO:0000313" key="7">
    <source>
        <dbReference type="EMBL" id="KRN12257.1"/>
    </source>
</evidence>
<feature type="binding site" evidence="5">
    <location>
        <begin position="242"/>
        <end position="249"/>
    </location>
    <ligand>
        <name>ATP</name>
        <dbReference type="ChEBI" id="CHEBI:30616"/>
    </ligand>
</feature>
<dbReference type="PANTHER" id="PTHR11070">
    <property type="entry name" value="UVRD / RECB / PCRA DNA HELICASE FAMILY MEMBER"/>
    <property type="match status" value="1"/>
</dbReference>
<evidence type="ECO:0000256" key="4">
    <source>
        <dbReference type="ARBA" id="ARBA00022840"/>
    </source>
</evidence>
<dbReference type="Proteomes" id="UP000051521">
    <property type="component" value="Unassembled WGS sequence"/>
</dbReference>
<evidence type="ECO:0000256" key="1">
    <source>
        <dbReference type="ARBA" id="ARBA00022741"/>
    </source>
</evidence>
<keyword evidence="4 5" id="KW-0067">ATP-binding</keyword>
<protein>
    <submittedName>
        <fullName evidence="7">ATP-dependent DNA helicase</fullName>
    </submittedName>
</protein>
<evidence type="ECO:0000256" key="5">
    <source>
        <dbReference type="PROSITE-ProRule" id="PRU00560"/>
    </source>
</evidence>
<dbReference type="PANTHER" id="PTHR11070:SF17">
    <property type="entry name" value="DNA HELICASE IV"/>
    <property type="match status" value="1"/>
</dbReference>
<keyword evidence="2 5" id="KW-0378">Hydrolase</keyword>
<feature type="domain" description="UvrD-like helicase ATP-binding" evidence="6">
    <location>
        <begin position="221"/>
        <end position="613"/>
    </location>
</feature>
<evidence type="ECO:0000313" key="8">
    <source>
        <dbReference type="Proteomes" id="UP000051521"/>
    </source>
</evidence>
<evidence type="ECO:0000259" key="6">
    <source>
        <dbReference type="PROSITE" id="PS51198"/>
    </source>
</evidence>
<dbReference type="InterPro" id="IPR048228">
    <property type="entry name" value="HelD_bacillota"/>
</dbReference>